<dbReference type="InterPro" id="IPR005151">
    <property type="entry name" value="Tail-specific_protease"/>
</dbReference>
<dbReference type="Proteomes" id="UP000480178">
    <property type="component" value="Chromosome"/>
</dbReference>
<feature type="domain" description="Tail specific protease" evidence="1">
    <location>
        <begin position="210"/>
        <end position="424"/>
    </location>
</feature>
<dbReference type="InterPro" id="IPR029045">
    <property type="entry name" value="ClpP/crotonase-like_dom_sf"/>
</dbReference>
<dbReference type="EMBL" id="CP048222">
    <property type="protein sequence ID" value="QHT70814.1"/>
    <property type="molecule type" value="Genomic_DNA"/>
</dbReference>
<reference evidence="2 3" key="1">
    <citation type="submission" date="2020-01" db="EMBL/GenBank/DDBJ databases">
        <authorList>
            <person name="Kim M.K."/>
        </authorList>
    </citation>
    <scope>NUCLEOTIDE SEQUENCE [LARGE SCALE GENOMIC DNA]</scope>
    <source>
        <strain evidence="2 3">172606-1</strain>
    </source>
</reference>
<evidence type="ECO:0000259" key="1">
    <source>
        <dbReference type="Pfam" id="PF03572"/>
    </source>
</evidence>
<name>A0A6C0GSP9_9BACT</name>
<dbReference type="GO" id="GO:0008236">
    <property type="term" value="F:serine-type peptidase activity"/>
    <property type="evidence" value="ECO:0007669"/>
    <property type="project" value="InterPro"/>
</dbReference>
<dbReference type="Pfam" id="PF03572">
    <property type="entry name" value="Peptidase_S41"/>
    <property type="match status" value="1"/>
</dbReference>
<dbReference type="GO" id="GO:0006508">
    <property type="term" value="P:proteolysis"/>
    <property type="evidence" value="ECO:0007669"/>
    <property type="project" value="InterPro"/>
</dbReference>
<dbReference type="Gene3D" id="3.90.226.10">
    <property type="entry name" value="2-enoyl-CoA Hydratase, Chain A, domain 1"/>
    <property type="match status" value="1"/>
</dbReference>
<keyword evidence="3" id="KW-1185">Reference proteome</keyword>
<dbReference type="AlphaFoldDB" id="A0A6C0GSP9"/>
<proteinExistence type="predicted"/>
<protein>
    <recommendedName>
        <fullName evidence="1">Tail specific protease domain-containing protein</fullName>
    </recommendedName>
</protein>
<dbReference type="SUPFAM" id="SSF52096">
    <property type="entry name" value="ClpP/crotonase"/>
    <property type="match status" value="1"/>
</dbReference>
<evidence type="ECO:0000313" key="2">
    <source>
        <dbReference type="EMBL" id="QHT70814.1"/>
    </source>
</evidence>
<gene>
    <name evidence="2" type="ORF">GXP67_31275</name>
</gene>
<organism evidence="2 3">
    <name type="scientific">Rhodocytophaga rosea</name>
    <dbReference type="NCBI Taxonomy" id="2704465"/>
    <lineage>
        <taxon>Bacteria</taxon>
        <taxon>Pseudomonadati</taxon>
        <taxon>Bacteroidota</taxon>
        <taxon>Cytophagia</taxon>
        <taxon>Cytophagales</taxon>
        <taxon>Rhodocytophagaceae</taxon>
        <taxon>Rhodocytophaga</taxon>
    </lineage>
</organism>
<dbReference type="RefSeq" id="WP_162446777.1">
    <property type="nucleotide sequence ID" value="NZ_CP048222.1"/>
</dbReference>
<dbReference type="KEGG" id="rhoz:GXP67_31275"/>
<sequence>MIANTEVNYAGFPNKVNAQNINEYLILKKDLKTKAATLTEAKPCFFVLREFVKFFYDSHFSLTYTNENDFDVEIIELSKDAFKKQLNAKTTHPLEGIWTDQDSSLVIGIKKYSNNTFKAIVLETKDPKIPLGLVYMTISSGKGGLNVKYYNSFSSTDYPIKLKGNLLQGWSDKLFGRIFPNQMNDLEKSELSTWKNYNRGIDFYKLSPRTAVLKIPTFANNDDKIAQLVGQNDSIIRSSENLIVDLTGNSGGSTGWVSFLGYFMTKPIVQQNGFLRVSPENVKAKLKDIEPYVIHPIPAEYEKYFPETTLKLYKKAYEELPTTKKQFYSIPSVAFPLDSITVNPKKIALVVDNLCGSSTEYFFYLSKESAKTTTYGVNTFGMMDYEGASSQMLPYANFRVSIPIVKSSWTDSNPIDRTGFTPDVILDKTKPESWIKDIQKRLER</sequence>
<accession>A0A6C0GSP9</accession>
<evidence type="ECO:0000313" key="3">
    <source>
        <dbReference type="Proteomes" id="UP000480178"/>
    </source>
</evidence>